<evidence type="ECO:0000313" key="1">
    <source>
        <dbReference type="EMBL" id="CAE8685083.1"/>
    </source>
</evidence>
<sequence>LWRSKVPARADEQKTAVALCTMSAACSQIPLGRLTLPRPPAPPADLAQRSSSGAEMLPVCGVPCWGFACQQLASKNTWQCISIVVAPALQHAWPATCRDVRFLEFLCGAVPRKPALPLLFFGVAHPIRAGQAADILERRLALACRPGQQAGQSQPLRRRSPLGQLNAGEEDRHRGIVVSSASLLFQAPAIAGTSEAASHSAWDAGSRCSSGKPQLGWVVASGVKVQQPPADLQPFCRSAAFRSIRGHFAGVHLYSSGADQPKKQTPAMTEKPCGADHSDLNLPLMQAACGDDTPCMSSPPLLPQRAQALQKPAFRQPDFQPLIQMSFAAHWKSGLHVTTRSEARSLSLTSVLRTWSAGIAHLRVKRGAQSVSRADDRHRFLCQADASFSPLHGLCCSSTAVQAGISSMPSLRPTRAPACKLRFRFCDVASPGYIPLRFAEPVSADVNIIAAAIQRPASDDRRCRTSRRVAKSVAKRTLLPPGQILQHSNFFELLQMSEASFDGPLLAMPTIPSLGDACVRLIEFASLMPTDLVQSAGNVFITEFTACTQLPGTTLGQLNRSLMTDGCNLRLRTLERRDYTIYQRRTRKLALHHFEPLLVCVPRTGFEVLGVKLFAKLDQFPLCLQAVTRPKRIFHSLNSLASYARHSLALEVVDSPLTGILVDHAEWQNADASTSDSRWERGSNLQSNMSKVPQSSAQHLDVMASGRKTCQLITSLLQPACCQSHATAAHGDTSDDKHRLPSTSCGVMFSFVVSGLPQLMSSPTTRQKAGTCHTPAWFHFDFSRSVFSSASQNVCRCTRAPSCQAQLALPVQQLDAMSGCLPIYWVDACEHDVAPLGSSLGCCPLQRHGRPASGGANLFGTVLFCMPARVCVPRSCRLRVQCQWLADPVELAGCRAVSPTTSQPLPALLVQSNTAEASFYQRQPSSVKLVKSQRHVVTAVPNFGSQPDQRSLMSLSLTSVPNTWSAGIAHLRVKRGAQSVSRADDRHRFLCQADASFSPLHGLCCSSTAVQAGISSMPSLKPTRAPACKLRFRFCDVASPGYFPLRLAEPVSADVNIIAAAIQRPASDDRRCRTSRRVATSVAKRTLLPPGQILRHSNCSELLQMSEASFDGPLLAMPTIPSLGDACVRLIEFASLMPTDLVQSAGNVFITEFTACTQLPGTTLGQLNRSLMTDGCNLRLRTLERRDYTIYQRRTRKLALHHFEPLLVCVPRIGFEVLGVKLVAKLDQFPLCLQAVTRPKRISQSLSTLTSYVRHSLELEMVDNPLTGILVDQAEWQNADFNSGDSQWERGNNFQSNMSKVPQSSDNIWM</sequence>
<protein>
    <submittedName>
        <fullName evidence="1">Uncharacterized protein</fullName>
    </submittedName>
</protein>
<name>A0A813JWD5_POLGL</name>
<gene>
    <name evidence="1" type="ORF">PGLA2088_LOCUS24297</name>
</gene>
<accession>A0A813JWD5</accession>
<comment type="caution">
    <text evidence="1">The sequence shown here is derived from an EMBL/GenBank/DDBJ whole genome shotgun (WGS) entry which is preliminary data.</text>
</comment>
<evidence type="ECO:0000313" key="2">
    <source>
        <dbReference type="Proteomes" id="UP000626109"/>
    </source>
</evidence>
<organism evidence="1 2">
    <name type="scientific">Polarella glacialis</name>
    <name type="common">Dinoflagellate</name>
    <dbReference type="NCBI Taxonomy" id="89957"/>
    <lineage>
        <taxon>Eukaryota</taxon>
        <taxon>Sar</taxon>
        <taxon>Alveolata</taxon>
        <taxon>Dinophyceae</taxon>
        <taxon>Suessiales</taxon>
        <taxon>Suessiaceae</taxon>
        <taxon>Polarella</taxon>
    </lineage>
</organism>
<dbReference type="EMBL" id="CAJNNW010026411">
    <property type="protein sequence ID" value="CAE8685083.1"/>
    <property type="molecule type" value="Genomic_DNA"/>
</dbReference>
<dbReference type="Proteomes" id="UP000626109">
    <property type="component" value="Unassembled WGS sequence"/>
</dbReference>
<reference evidence="1" key="1">
    <citation type="submission" date="2021-02" db="EMBL/GenBank/DDBJ databases">
        <authorList>
            <person name="Dougan E. K."/>
            <person name="Rhodes N."/>
            <person name="Thang M."/>
            <person name="Chan C."/>
        </authorList>
    </citation>
    <scope>NUCLEOTIDE SEQUENCE</scope>
</reference>
<proteinExistence type="predicted"/>
<feature type="non-terminal residue" evidence="1">
    <location>
        <position position="1"/>
    </location>
</feature>